<dbReference type="Proteomes" id="UP000319817">
    <property type="component" value="Chromosome"/>
</dbReference>
<feature type="compositionally biased region" description="Polar residues" evidence="1">
    <location>
        <begin position="1174"/>
        <end position="1209"/>
    </location>
</feature>
<protein>
    <submittedName>
        <fullName evidence="3">Uncharacterized protein</fullName>
    </submittedName>
</protein>
<feature type="compositionally biased region" description="Low complexity" evidence="1">
    <location>
        <begin position="770"/>
        <end position="786"/>
    </location>
</feature>
<keyword evidence="2" id="KW-0472">Membrane</keyword>
<reference evidence="3 4" key="1">
    <citation type="submission" date="2019-02" db="EMBL/GenBank/DDBJ databases">
        <title>Deep-cultivation of Planctomycetes and their phenomic and genomic characterization uncovers novel biology.</title>
        <authorList>
            <person name="Wiegand S."/>
            <person name="Jogler M."/>
            <person name="Boedeker C."/>
            <person name="Pinto D."/>
            <person name="Vollmers J."/>
            <person name="Rivas-Marin E."/>
            <person name="Kohn T."/>
            <person name="Peeters S.H."/>
            <person name="Heuer A."/>
            <person name="Rast P."/>
            <person name="Oberbeckmann S."/>
            <person name="Bunk B."/>
            <person name="Jeske O."/>
            <person name="Meyerdierks A."/>
            <person name="Storesund J.E."/>
            <person name="Kallscheuer N."/>
            <person name="Luecker S."/>
            <person name="Lage O.M."/>
            <person name="Pohl T."/>
            <person name="Merkel B.J."/>
            <person name="Hornburger P."/>
            <person name="Mueller R.-W."/>
            <person name="Bruemmer F."/>
            <person name="Labrenz M."/>
            <person name="Spormann A.M."/>
            <person name="Op den Camp H."/>
            <person name="Overmann J."/>
            <person name="Amann R."/>
            <person name="Jetten M.S.M."/>
            <person name="Mascher T."/>
            <person name="Medema M.H."/>
            <person name="Devos D.P."/>
            <person name="Kaster A.-K."/>
            <person name="Ovreas L."/>
            <person name="Rohde M."/>
            <person name="Galperin M.Y."/>
            <person name="Jogler C."/>
        </authorList>
    </citation>
    <scope>NUCLEOTIDE SEQUENCE [LARGE SCALE GENOMIC DNA]</scope>
    <source>
        <strain evidence="3 4">K23_9</strain>
    </source>
</reference>
<feature type="transmembrane region" description="Helical" evidence="2">
    <location>
        <begin position="1143"/>
        <end position="1164"/>
    </location>
</feature>
<name>A0A517NXG5_9BACT</name>
<dbReference type="AlphaFoldDB" id="A0A517NXG5"/>
<keyword evidence="2" id="KW-0812">Transmembrane</keyword>
<gene>
    <name evidence="3" type="ORF">K239x_38330</name>
</gene>
<evidence type="ECO:0000313" key="4">
    <source>
        <dbReference type="Proteomes" id="UP000319817"/>
    </source>
</evidence>
<evidence type="ECO:0000256" key="1">
    <source>
        <dbReference type="SAM" id="MobiDB-lite"/>
    </source>
</evidence>
<keyword evidence="2" id="KW-1133">Transmembrane helix</keyword>
<feature type="region of interest" description="Disordered" evidence="1">
    <location>
        <begin position="759"/>
        <end position="791"/>
    </location>
</feature>
<feature type="region of interest" description="Disordered" evidence="1">
    <location>
        <begin position="1170"/>
        <end position="1218"/>
    </location>
</feature>
<feature type="transmembrane region" description="Helical" evidence="2">
    <location>
        <begin position="1120"/>
        <end position="1137"/>
    </location>
</feature>
<organism evidence="3 4">
    <name type="scientific">Stieleria marina</name>
    <dbReference type="NCBI Taxonomy" id="1930275"/>
    <lineage>
        <taxon>Bacteria</taxon>
        <taxon>Pseudomonadati</taxon>
        <taxon>Planctomycetota</taxon>
        <taxon>Planctomycetia</taxon>
        <taxon>Pirellulales</taxon>
        <taxon>Pirellulaceae</taxon>
        <taxon>Stieleria</taxon>
    </lineage>
</organism>
<evidence type="ECO:0000313" key="3">
    <source>
        <dbReference type="EMBL" id="QDT11833.1"/>
    </source>
</evidence>
<accession>A0A517NXG5</accession>
<proteinExistence type="predicted"/>
<sequence>MASLVAPAEHNLVVNRWAKISNMSTSNQSSIDRMQIEASSVNETAAAPKLGIDCAPRYAAIAVMVLVLWAGLTGSCAVTTWAQSPGDFPSVEAIRSAANARASRADGLPVVAFKVLDKSGNLIYIPGMTYERLRELESGADSVGQAFVFEPLEITGTASNGRAELDISLEVTVEPTDQQYVSIPLHMANFFPLHAPQFTSSPSPSESDSQFVQPGDDGLVLKVRSEKRRKLKMQMSVSALVPSGPNRLDFQLPNLPTNIHLDIDEVDAAGEVIGSGSEVYSASKTKTGGTRFDVATGGGSMTLQWSPVHRGAASSALLESDSVVLLNWASPQDQPIASVTLGLRNMRELQNSTESFDLDLPAGAVLLDTPVLDGKDLPLTWTRVKGKPNRFTVSIPEQERSQRIAVRFEMQLANDDASEKSPFKLVVPQVVGAVRQKGEIQIQTSSNYRLRWRSSPWVRSFFTPVASDSSSTRAYQFRFDRGDFSLPIWLSANKRQLHVTSSSVITIRDTLATLEMEILFKGRAADSRSLRVGLDEWRLRAVIDADTDDTLPWFESNKELSIEMNSTAEELPPIKIFAQRDFANADSSASLQFALPRILRDDDALSIGTSDVAFHSSGHSAFVVDLDRSQGLERAPAEPSDEESKILTSRFRVLATDSAAEVVGAMVDQPPQITLQANAKVTLSGDLLTTIVDWAVDPQVNLDGNLAIRVPLLTPSSPAKPVGSPSSATASTLSTIATSPAGLANLEVDSTDADFAGVAQASATEDSATEDVAANADASADQEASDPLPPVSTNWVVTVDNATAQLESLGGDRFRLVSDRLGIEPVVIRWRSQELIAQASLTNDVHNLWLPVPALPDVTVRGDVVVELQGDSATNLFATDRTSSTQLEFQTIPDRVRVRLAKQTTNQNDLSIRKAVLRTAVGASTRHEQLLALTQGGDTLDLRLPAGLGDLQYDAQVDGEPTQVSRDANRLRVSLPGDSDTHRLDLRIWVNEPRSGLMAKIEPVLQLPLRAGQIYWQVITPRDSHIVWASPSVGRAMDWQFRDWQLSRQSIFSDETLAQWVNAGDVAEMPPGNRYLYLGSDVRSFSTRTLSRATLWLSVGGFVLAIAWMLTYIPVTRSPLTAVVGAVFFAGLVALAPDAAVMAGQLTMIALVLVIVMVAISTLLGNPRSRRFRTTATPSPSRNTNRSVQSTQTYQAQTDSHSENETVSAAVSPHESAQ</sequence>
<keyword evidence="4" id="KW-1185">Reference proteome</keyword>
<feature type="transmembrane region" description="Helical" evidence="2">
    <location>
        <begin position="1093"/>
        <end position="1113"/>
    </location>
</feature>
<evidence type="ECO:0000256" key="2">
    <source>
        <dbReference type="SAM" id="Phobius"/>
    </source>
</evidence>
<dbReference type="EMBL" id="CP036526">
    <property type="protein sequence ID" value="QDT11833.1"/>
    <property type="molecule type" value="Genomic_DNA"/>
</dbReference>